<reference evidence="2" key="1">
    <citation type="submission" date="2018-05" db="EMBL/GenBank/DDBJ databases">
        <authorList>
            <person name="Hao L."/>
        </authorList>
    </citation>
    <scope>NUCLEOTIDE SEQUENCE [LARGE SCALE GENOMIC DNA]</scope>
</reference>
<dbReference type="EMBL" id="LS483254">
    <property type="protein sequence ID" value="SQD92601.1"/>
    <property type="molecule type" value="Genomic_DNA"/>
</dbReference>
<evidence type="ECO:0000313" key="1">
    <source>
        <dbReference type="EMBL" id="SQD92601.1"/>
    </source>
</evidence>
<protein>
    <submittedName>
        <fullName evidence="1">Uncharacterized protein</fullName>
    </submittedName>
</protein>
<evidence type="ECO:0000313" key="2">
    <source>
        <dbReference type="Proteomes" id="UP000249818"/>
    </source>
</evidence>
<organism evidence="1 2">
    <name type="scientific">Candidatus Bipolaricaulis anaerobius</name>
    <dbReference type="NCBI Taxonomy" id="2026885"/>
    <lineage>
        <taxon>Bacteria</taxon>
        <taxon>Candidatus Bipolaricaulota</taxon>
        <taxon>Candidatus Bipolaricaulia</taxon>
        <taxon>Candidatus Bipolaricaulales</taxon>
        <taxon>Candidatus Bipolaricaulaceae</taxon>
        <taxon>Candidatus Bipolaricaulis</taxon>
    </lineage>
</organism>
<keyword evidence="2" id="KW-1185">Reference proteome</keyword>
<accession>A0A2X3KJ09</accession>
<dbReference type="Proteomes" id="UP000249818">
    <property type="component" value="Chromosome BARAN1"/>
</dbReference>
<dbReference type="RefSeq" id="WP_122030796.1">
    <property type="nucleotide sequence ID" value="NZ_LS483254.1"/>
</dbReference>
<proteinExistence type="predicted"/>
<gene>
    <name evidence="1" type="ORF">BARAN1_0577</name>
</gene>
<dbReference type="AlphaFoldDB" id="A0A2X3KJ09"/>
<dbReference type="KEGG" id="bana:BARAN1_0577"/>
<name>A0A2X3KJ09_9BACT</name>
<sequence>MRKRLLGVLVVTLVWGATSWSQSPTFSGSLGIEVAFTPSSSSLDLASAVTLALACDRAEVISRTELSLTGLEAEHLMMGVDLDGIGLRSGMRFDPCFSKYWFEVRGGCCPWELGGLFLVENLAEACATPAYTVGLVLDLGVAWHPGFFARSLTGFGVTGLDHLLDDDPTTDLTAVSGVWFEEELLHLGFTSACFRADSRVLLNPYGLAWSELGASYIYPDPEAELGARIRLNGSFGLSWAKLFLGVRVPPVGIRLVTAFNLGGFVSQEVWVEVVFSWVRIHSRTQFDFGGLIQSTVGIELDF</sequence>